<evidence type="ECO:0000259" key="1">
    <source>
        <dbReference type="Pfam" id="PF00665"/>
    </source>
</evidence>
<feature type="domain" description="Integrase catalytic" evidence="1">
    <location>
        <begin position="1"/>
        <end position="73"/>
    </location>
</feature>
<organism evidence="2 3">
    <name type="scientific">Microbulbifer hydrolyticus</name>
    <dbReference type="NCBI Taxonomy" id="48074"/>
    <lineage>
        <taxon>Bacteria</taxon>
        <taxon>Pseudomonadati</taxon>
        <taxon>Pseudomonadota</taxon>
        <taxon>Gammaproteobacteria</taxon>
        <taxon>Cellvibrionales</taxon>
        <taxon>Microbulbiferaceae</taxon>
        <taxon>Microbulbifer</taxon>
    </lineage>
</organism>
<evidence type="ECO:0000313" key="2">
    <source>
        <dbReference type="EMBL" id="QHQ40852.1"/>
    </source>
</evidence>
<keyword evidence="3" id="KW-1185">Reference proteome</keyword>
<dbReference type="SUPFAM" id="SSF53098">
    <property type="entry name" value="Ribonuclease H-like"/>
    <property type="match status" value="1"/>
</dbReference>
<accession>A0ABX6J4R5</accession>
<dbReference type="PANTHER" id="PTHR46889:SF4">
    <property type="entry name" value="TRANSPOSASE INSO FOR INSERTION SEQUENCE ELEMENT IS911B-RELATED"/>
    <property type="match status" value="1"/>
</dbReference>
<dbReference type="InterPro" id="IPR036397">
    <property type="entry name" value="RNaseH_sf"/>
</dbReference>
<dbReference type="Proteomes" id="UP000464675">
    <property type="component" value="Chromosome"/>
</dbReference>
<dbReference type="InterPro" id="IPR050900">
    <property type="entry name" value="Transposase_IS3/IS150/IS904"/>
</dbReference>
<proteinExistence type="predicted"/>
<reference evidence="2 3" key="1">
    <citation type="submission" date="2020-01" db="EMBL/GenBank/DDBJ databases">
        <title>The possibility of degradation of plastic by Microbulbifer hydrolyticus IRE-31.</title>
        <authorList>
            <person name="Liu L."/>
        </authorList>
    </citation>
    <scope>NUCLEOTIDE SEQUENCE [LARGE SCALE GENOMIC DNA]</scope>
    <source>
        <strain evidence="2 3">IRE-31</strain>
    </source>
</reference>
<gene>
    <name evidence="2" type="ORF">GTQ55_12295</name>
</gene>
<protein>
    <submittedName>
        <fullName evidence="2">DDE-type integrase/transposase/recombinase</fullName>
    </submittedName>
</protein>
<name>A0ABX6J4R5_9GAMM</name>
<dbReference type="EMBL" id="CP047491">
    <property type="protein sequence ID" value="QHQ40852.1"/>
    <property type="molecule type" value="Genomic_DNA"/>
</dbReference>
<evidence type="ECO:0000313" key="3">
    <source>
        <dbReference type="Proteomes" id="UP000464675"/>
    </source>
</evidence>
<dbReference type="InterPro" id="IPR001584">
    <property type="entry name" value="Integrase_cat-core"/>
</dbReference>
<dbReference type="PANTHER" id="PTHR46889">
    <property type="entry name" value="TRANSPOSASE INSF FOR INSERTION SEQUENCE IS3B-RELATED"/>
    <property type="match status" value="1"/>
</dbReference>
<sequence length="120" mass="13487">MDAYGRRIVGWAVSSTPGAGFTVKPLKMAWEQRGGPHSVMLHSDQGSLYRSRLIRLRLWRDQMVQSMSRRGNCRDNAPTKRLFRSLKSERIPPLGYDSIVKARGPAAGSELCSVSRELLN</sequence>
<dbReference type="InterPro" id="IPR012337">
    <property type="entry name" value="RNaseH-like_sf"/>
</dbReference>
<dbReference type="Gene3D" id="3.30.420.10">
    <property type="entry name" value="Ribonuclease H-like superfamily/Ribonuclease H"/>
    <property type="match status" value="1"/>
</dbReference>
<dbReference type="Pfam" id="PF00665">
    <property type="entry name" value="rve"/>
    <property type="match status" value="1"/>
</dbReference>